<dbReference type="AlphaFoldDB" id="A0A1H6JAZ4"/>
<proteinExistence type="predicted"/>
<keyword evidence="1" id="KW-0808">Transferase</keyword>
<evidence type="ECO:0000313" key="1">
    <source>
        <dbReference type="EMBL" id="SEH55978.1"/>
    </source>
</evidence>
<keyword evidence="1" id="KW-0489">Methyltransferase</keyword>
<dbReference type="EMBL" id="CVUD02000014">
    <property type="protein sequence ID" value="SEH55978.1"/>
    <property type="molecule type" value="Genomic_DNA"/>
</dbReference>
<sequence length="77" mass="9149">MQKWDDKINPKAEDYPIFMAVSENSGKDNSGKEIYQTNDNGERSLDKHNHLIQQHDLQEIAIEFEKWAIKQKLSFWK</sequence>
<accession>A0A1H6JAZ4</accession>
<protein>
    <submittedName>
        <fullName evidence="1">DNA METHYLASE-TYPE I RESTRICTION-MODIFICATIONSYSTEM</fullName>
    </submittedName>
</protein>
<evidence type="ECO:0000313" key="2">
    <source>
        <dbReference type="Proteomes" id="UP000198559"/>
    </source>
</evidence>
<dbReference type="Proteomes" id="UP000198559">
    <property type="component" value="Unassembled WGS sequence"/>
</dbReference>
<gene>
    <name evidence="1" type="ORF">BAZSYMB_V2GCONTIG00984_0</name>
</gene>
<dbReference type="GO" id="GO:0032259">
    <property type="term" value="P:methylation"/>
    <property type="evidence" value="ECO:0007669"/>
    <property type="project" value="UniProtKB-KW"/>
</dbReference>
<organism evidence="1 2">
    <name type="scientific">Bathymodiolus azoricus thioautotrophic gill symbiont</name>
    <dbReference type="NCBI Taxonomy" id="235205"/>
    <lineage>
        <taxon>Bacteria</taxon>
        <taxon>Pseudomonadati</taxon>
        <taxon>Pseudomonadota</taxon>
        <taxon>Gammaproteobacteria</taxon>
        <taxon>sulfur-oxidizing symbionts</taxon>
    </lineage>
</organism>
<dbReference type="GO" id="GO:0008168">
    <property type="term" value="F:methyltransferase activity"/>
    <property type="evidence" value="ECO:0007669"/>
    <property type="project" value="UniProtKB-KW"/>
</dbReference>
<reference evidence="2" key="1">
    <citation type="submission" date="2016-06" db="EMBL/GenBank/DDBJ databases">
        <authorList>
            <person name="Petersen J."/>
            <person name="Sayavedra L."/>
        </authorList>
    </citation>
    <scope>NUCLEOTIDE SEQUENCE [LARGE SCALE GENOMIC DNA]</scope>
    <source>
        <strain evidence="2">BazSymB</strain>
    </source>
</reference>
<dbReference type="STRING" id="235205.BAZSYMB_V2GCONTIG00984_0"/>
<name>A0A1H6JAZ4_9GAMM</name>